<dbReference type="EMBL" id="JANSUY010000024">
    <property type="protein sequence ID" value="MCR9017164.1"/>
    <property type="molecule type" value="Genomic_DNA"/>
</dbReference>
<name>A0A9X2T022_9BACT</name>
<dbReference type="Proteomes" id="UP001142175">
    <property type="component" value="Unassembled WGS sequence"/>
</dbReference>
<dbReference type="AlphaFoldDB" id="A0A9X2T022"/>
<dbReference type="Gene3D" id="2.130.10.10">
    <property type="entry name" value="YVTN repeat-like/Quinoprotein amine dehydrogenase"/>
    <property type="match status" value="1"/>
</dbReference>
<accession>A0A9X2T022</accession>
<dbReference type="RefSeq" id="WP_258425005.1">
    <property type="nucleotide sequence ID" value="NZ_JANSUY010000024.1"/>
</dbReference>
<evidence type="ECO:0008006" key="3">
    <source>
        <dbReference type="Google" id="ProtNLM"/>
    </source>
</evidence>
<reference evidence="1" key="1">
    <citation type="submission" date="2022-08" db="EMBL/GenBank/DDBJ databases">
        <authorList>
            <person name="Zhang D."/>
        </authorList>
    </citation>
    <scope>NUCLEOTIDE SEQUENCE</scope>
    <source>
        <strain evidence="1">XJ19-11</strain>
    </source>
</reference>
<protein>
    <recommendedName>
        <fullName evidence="3">WD40 repeat domain-containing protein</fullName>
    </recommendedName>
</protein>
<sequence length="907" mass="103475">MKKIILVFSVLVCIGVAAVIVWKNILKETNLNALEVISAEALFVFETQEPVLAWNQLVSQPFWKSVSGIPYLKNAENNLLFLDSLAGRSGILQKNLKGNQLAISLHPTGKEEFDFLYVLAYQNPESFYLLEEIERKIQSQGTITLRNYSEITIKELKTNGNGVTLTYAKIDNLLALSFTSFLVEDAIRHSQNDGLSVFSEQYEELFKELPTSKGLGVLRIGGSGLSGIAKVITPEKNNFSVLHQGKTKLSANFQIDFKEEKVSLDGTMFFDGEKKPSLKSIPTSTIEYFKNLIPSRTAIYFQYQLEDPFALFSGFESDFPFNSTVIGDIETRLIKKGFAKYLTGHIALLNMEKISNEAQDKILLLRTENPNVQLELLKKFGLGENQQIDILQLSDIHQGIEIFVIGTEEFPAHLFNGNFVGFGDTYFTIIEEIIVMANSSKAMKLFIEDWKKGKNWGKSANQEDIIRKLEEESGFSFALDGPKFWDTMEESSSPGWKSFFQRYKQELKTFDKMYLKTFEEGNDAKIHIEISHKQTDLGPSDVDISLIENVSVAFENRLVFGPVGIRNFNDNSVEFVVQDEMNRIFLLTNEGEEVFSLDLDGPIISEIFQFDFYKNGKLQLLFATNDKIYAIDRTGQPLVDFPLTYQNETFTHLNLLDYEGNRNYRIFASTQKGNLFLYDQYGELLEGWDPKPIGSPLAVKPAHHRVAGIGDRMLALGMKGNIHFFNRRGEEEAGSPVQVKGELGSDYILLERGTSKETQLVTVTKEGEVVMVNLLGEITFRNQLLRPDRESRFYLIKDQEEGRYLFVVHEYNKITVLDADYKEVFSKPIMSEDLQFQYYTFGQDKSIFVVVDKVQEFVYLYDFEGRLINPVPITGSQKVDVTYLPSQNEYLIYAISGKEFKRFSLRY</sequence>
<evidence type="ECO:0000313" key="2">
    <source>
        <dbReference type="Proteomes" id="UP001142175"/>
    </source>
</evidence>
<keyword evidence="2" id="KW-1185">Reference proteome</keyword>
<organism evidence="1 2">
    <name type="scientific">Aquiflexum gelatinilyticum</name>
    <dbReference type="NCBI Taxonomy" id="2961943"/>
    <lineage>
        <taxon>Bacteria</taxon>
        <taxon>Pseudomonadati</taxon>
        <taxon>Bacteroidota</taxon>
        <taxon>Cytophagia</taxon>
        <taxon>Cytophagales</taxon>
        <taxon>Cyclobacteriaceae</taxon>
        <taxon>Aquiflexum</taxon>
    </lineage>
</organism>
<proteinExistence type="predicted"/>
<gene>
    <name evidence="1" type="ORF">NU887_19170</name>
</gene>
<dbReference type="InterPro" id="IPR036322">
    <property type="entry name" value="WD40_repeat_dom_sf"/>
</dbReference>
<dbReference type="InterPro" id="IPR015943">
    <property type="entry name" value="WD40/YVTN_repeat-like_dom_sf"/>
</dbReference>
<comment type="caution">
    <text evidence="1">The sequence shown here is derived from an EMBL/GenBank/DDBJ whole genome shotgun (WGS) entry which is preliminary data.</text>
</comment>
<dbReference type="SUPFAM" id="SSF50978">
    <property type="entry name" value="WD40 repeat-like"/>
    <property type="match status" value="1"/>
</dbReference>
<evidence type="ECO:0000313" key="1">
    <source>
        <dbReference type="EMBL" id="MCR9017164.1"/>
    </source>
</evidence>